<sequence length="50" mass="5874">MSEKQQKAGILKRILRLIKNKIKAILQRRRGMKQVETIIGEQKGTKKEQK</sequence>
<name>A0A931F874_9ENTE</name>
<dbReference type="Proteomes" id="UP000637757">
    <property type="component" value="Unassembled WGS sequence"/>
</dbReference>
<gene>
    <name evidence="1" type="ORF">IC227_03035</name>
</gene>
<protein>
    <submittedName>
        <fullName evidence="1">Uncharacterized protein</fullName>
    </submittedName>
</protein>
<evidence type="ECO:0000313" key="2">
    <source>
        <dbReference type="Proteomes" id="UP000637757"/>
    </source>
</evidence>
<reference evidence="1" key="1">
    <citation type="submission" date="2020-09" db="EMBL/GenBank/DDBJ databases">
        <title>Genomic insights into the novelty and pathogenicity of a unique biofilm-forming Enterococcus sp. bacteria (Enterococcus lacertideformus) identified in reptiles.</title>
        <authorList>
            <person name="Agius J.E."/>
            <person name="Phalen D.N."/>
            <person name="Rose K."/>
            <person name="Eden J.-S."/>
        </authorList>
    </citation>
    <scope>NUCLEOTIDE SEQUENCE</scope>
    <source>
        <strain evidence="1">PHRS 0518</strain>
    </source>
</reference>
<proteinExistence type="predicted"/>
<organism evidence="1 2">
    <name type="scientific">Enterococcus lacertideformus</name>
    <dbReference type="NCBI Taxonomy" id="2771493"/>
    <lineage>
        <taxon>Bacteria</taxon>
        <taxon>Bacillati</taxon>
        <taxon>Bacillota</taxon>
        <taxon>Bacilli</taxon>
        <taxon>Lactobacillales</taxon>
        <taxon>Enterococcaceae</taxon>
        <taxon>Enterococcus</taxon>
    </lineage>
</organism>
<dbReference type="EMBL" id="JADAKE010000008">
    <property type="protein sequence ID" value="MBF8807539.1"/>
    <property type="molecule type" value="Genomic_DNA"/>
</dbReference>
<keyword evidence="2" id="KW-1185">Reference proteome</keyword>
<accession>A0A931F874</accession>
<comment type="caution">
    <text evidence="1">The sequence shown here is derived from an EMBL/GenBank/DDBJ whole genome shotgun (WGS) entry which is preliminary data.</text>
</comment>
<evidence type="ECO:0000313" key="1">
    <source>
        <dbReference type="EMBL" id="MBF8807539.1"/>
    </source>
</evidence>
<dbReference type="AlphaFoldDB" id="A0A931F874"/>